<dbReference type="EMBL" id="JBBPBN010000066">
    <property type="protein sequence ID" value="KAK8985967.1"/>
    <property type="molecule type" value="Genomic_DNA"/>
</dbReference>
<organism evidence="1 2">
    <name type="scientific">Hibiscus sabdariffa</name>
    <name type="common">roselle</name>
    <dbReference type="NCBI Taxonomy" id="183260"/>
    <lineage>
        <taxon>Eukaryota</taxon>
        <taxon>Viridiplantae</taxon>
        <taxon>Streptophyta</taxon>
        <taxon>Embryophyta</taxon>
        <taxon>Tracheophyta</taxon>
        <taxon>Spermatophyta</taxon>
        <taxon>Magnoliopsida</taxon>
        <taxon>eudicotyledons</taxon>
        <taxon>Gunneridae</taxon>
        <taxon>Pentapetalae</taxon>
        <taxon>rosids</taxon>
        <taxon>malvids</taxon>
        <taxon>Malvales</taxon>
        <taxon>Malvaceae</taxon>
        <taxon>Malvoideae</taxon>
        <taxon>Hibiscus</taxon>
    </lineage>
</organism>
<comment type="caution">
    <text evidence="1">The sequence shown here is derived from an EMBL/GenBank/DDBJ whole genome shotgun (WGS) entry which is preliminary data.</text>
</comment>
<proteinExistence type="predicted"/>
<dbReference type="Proteomes" id="UP001396334">
    <property type="component" value="Unassembled WGS sequence"/>
</dbReference>
<name>A0ABR2PCD5_9ROSI</name>
<evidence type="ECO:0000313" key="1">
    <source>
        <dbReference type="EMBL" id="KAK8985967.1"/>
    </source>
</evidence>
<evidence type="ECO:0000313" key="2">
    <source>
        <dbReference type="Proteomes" id="UP001396334"/>
    </source>
</evidence>
<gene>
    <name evidence="1" type="ORF">V6N11_037686</name>
</gene>
<keyword evidence="2" id="KW-1185">Reference proteome</keyword>
<reference evidence="1 2" key="1">
    <citation type="journal article" date="2024" name="G3 (Bethesda)">
        <title>Genome assembly of Hibiscus sabdariffa L. provides insights into metabolisms of medicinal natural products.</title>
        <authorList>
            <person name="Kim T."/>
        </authorList>
    </citation>
    <scope>NUCLEOTIDE SEQUENCE [LARGE SCALE GENOMIC DNA]</scope>
    <source>
        <strain evidence="1">TK-2024</strain>
        <tissue evidence="1">Old leaves</tissue>
    </source>
</reference>
<protein>
    <submittedName>
        <fullName evidence="1">Uncharacterized protein</fullName>
    </submittedName>
</protein>
<accession>A0ABR2PCD5</accession>
<sequence length="149" mass="17634">MKMENAFYVELEGIAGGLALWWSIDVKLTVLQYDKNFINTIISINWDSEWFGTFIYALPYEEEKQSLWEKLTTIRIAVVDVAIASDHASILLLTNGMEKRAKKYFKFESKRLLEEDWPRIVKEEWVSARDSQQREMNEELNKKVTMEEM</sequence>